<dbReference type="RefSeq" id="WP_166918147.1">
    <property type="nucleotide sequence ID" value="NZ_JAASRN010000001.1"/>
</dbReference>
<dbReference type="GO" id="GO:0031419">
    <property type="term" value="F:cobalamin binding"/>
    <property type="evidence" value="ECO:0007669"/>
    <property type="project" value="InterPro"/>
</dbReference>
<dbReference type="Proteomes" id="UP000537126">
    <property type="component" value="Unassembled WGS sequence"/>
</dbReference>
<dbReference type="AlphaFoldDB" id="A0A846MNA9"/>
<name>A0A846MNA9_9BACT</name>
<keyword evidence="4" id="KW-1185">Reference proteome</keyword>
<feature type="domain" description="Methylmalonyl-CoA mutase alpha/beta chain catalytic" evidence="2">
    <location>
        <begin position="166"/>
        <end position="403"/>
    </location>
</feature>
<evidence type="ECO:0000313" key="3">
    <source>
        <dbReference type="EMBL" id="NIK72847.1"/>
    </source>
</evidence>
<dbReference type="GO" id="GO:0004494">
    <property type="term" value="F:methylmalonyl-CoA mutase activity"/>
    <property type="evidence" value="ECO:0007669"/>
    <property type="project" value="UniProtKB-EC"/>
</dbReference>
<dbReference type="EC" id="5.4.99.2" evidence="3"/>
<organism evidence="3 4">
    <name type="scientific">Thermonema lapsum</name>
    <dbReference type="NCBI Taxonomy" id="28195"/>
    <lineage>
        <taxon>Bacteria</taxon>
        <taxon>Pseudomonadati</taxon>
        <taxon>Bacteroidota</taxon>
        <taxon>Cytophagia</taxon>
        <taxon>Cytophagales</taxon>
        <taxon>Thermonemataceae</taxon>
        <taxon>Thermonema</taxon>
    </lineage>
</organism>
<gene>
    <name evidence="3" type="ORF">FHS56_000333</name>
</gene>
<proteinExistence type="predicted"/>
<dbReference type="EMBL" id="JAASRN010000001">
    <property type="protein sequence ID" value="NIK72847.1"/>
    <property type="molecule type" value="Genomic_DNA"/>
</dbReference>
<dbReference type="InterPro" id="IPR006099">
    <property type="entry name" value="MeMalonylCoA_mutase_a/b_cat"/>
</dbReference>
<dbReference type="Pfam" id="PF01642">
    <property type="entry name" value="MM_CoA_mutase"/>
    <property type="match status" value="1"/>
</dbReference>
<sequence>MNVEKDIQDLLNEFPAYDKKQWVALIEKSLKGEQYADLISHTEEGIAIEPIYTKEDIDDALVHRRHALLKRLTPRGWKNRVVLYPLEDAQDLEKEAKEWGADEFYWEQLPGATPTPAPAYLLDWQQAKQAAAYCIDPLTEKIIAVGAPLSEKEWEQLAALMKANPQLRLSIQGRNFQEIGLSLTHTLAYTMAAAITYGIELRKYDIDPYERMELCFSVGSRYFMEVVKLRSARLIWYRLAQLMNAPERLPIQARTALYNKTTADAHNNMLRATIEMTAAVVGGADVLTADPYDYISGQHTAFSRRISRNLPIMLKDESYLNKVQLPASGSYFVEAVTSDFCKQTWQQLQQLQAHGWLTEVAAIEHLKQEVNENVSKLKEKLQTGKQVLLGLNKYPNPKDQPLRLNASLFKGNYLRFIRYEDLASAGQKQG</sequence>
<keyword evidence="1" id="KW-0175">Coiled coil</keyword>
<dbReference type="InterPro" id="IPR016176">
    <property type="entry name" value="Cbl-dep_enz_cat"/>
</dbReference>
<protein>
    <submittedName>
        <fullName evidence="3">Methylmalonyl-CoA mutase</fullName>
        <ecNumber evidence="3">5.4.99.2</ecNumber>
    </submittedName>
</protein>
<evidence type="ECO:0000313" key="4">
    <source>
        <dbReference type="Proteomes" id="UP000537126"/>
    </source>
</evidence>
<dbReference type="Gene3D" id="3.20.20.240">
    <property type="entry name" value="Methylmalonyl-CoA mutase"/>
    <property type="match status" value="1"/>
</dbReference>
<evidence type="ECO:0000256" key="1">
    <source>
        <dbReference type="SAM" id="Coils"/>
    </source>
</evidence>
<dbReference type="SUPFAM" id="SSF51703">
    <property type="entry name" value="Cobalamin (vitamin B12)-dependent enzymes"/>
    <property type="match status" value="1"/>
</dbReference>
<evidence type="ECO:0000259" key="2">
    <source>
        <dbReference type="Pfam" id="PF01642"/>
    </source>
</evidence>
<dbReference type="PANTHER" id="PTHR48101">
    <property type="entry name" value="METHYLMALONYL-COA MUTASE, MITOCHONDRIAL-RELATED"/>
    <property type="match status" value="1"/>
</dbReference>
<comment type="caution">
    <text evidence="3">The sequence shown here is derived from an EMBL/GenBank/DDBJ whole genome shotgun (WGS) entry which is preliminary data.</text>
</comment>
<accession>A0A846MNA9</accession>
<reference evidence="3 4" key="1">
    <citation type="submission" date="2020-03" db="EMBL/GenBank/DDBJ databases">
        <title>Genomic Encyclopedia of Type Strains, Phase IV (KMG-IV): sequencing the most valuable type-strain genomes for metagenomic binning, comparative biology and taxonomic classification.</title>
        <authorList>
            <person name="Goeker M."/>
        </authorList>
    </citation>
    <scope>NUCLEOTIDE SEQUENCE [LARGE SCALE GENOMIC DNA]</scope>
    <source>
        <strain evidence="3 4">DSM 5718</strain>
    </source>
</reference>
<keyword evidence="3" id="KW-0413">Isomerase</keyword>
<feature type="coiled-coil region" evidence="1">
    <location>
        <begin position="360"/>
        <end position="387"/>
    </location>
</feature>